<evidence type="ECO:0000256" key="19">
    <source>
        <dbReference type="SAM" id="Phobius"/>
    </source>
</evidence>
<keyword evidence="10" id="KW-0969">Cilium</keyword>
<keyword evidence="9 19" id="KW-1133">Transmembrane helix</keyword>
<evidence type="ECO:0000256" key="18">
    <source>
        <dbReference type="ARBA" id="ARBA00046028"/>
    </source>
</evidence>
<evidence type="ECO:0000256" key="5">
    <source>
        <dbReference type="ARBA" id="ARBA00022729"/>
    </source>
</evidence>
<name>A0A8D0C2Q0_SALMN</name>
<evidence type="ECO:0000313" key="24">
    <source>
        <dbReference type="Proteomes" id="UP000694421"/>
    </source>
</evidence>
<evidence type="ECO:0000259" key="20">
    <source>
        <dbReference type="Pfam" id="PF15020"/>
    </source>
</evidence>
<evidence type="ECO:0000256" key="10">
    <source>
        <dbReference type="ARBA" id="ARBA00023069"/>
    </source>
</evidence>
<keyword evidence="7" id="KW-0282">Flagellum</keyword>
<sequence length="491" mass="57234">LLPIRLNITEIAAITKDHLFYGSLDMVFSQMVHIGKRNTSSTYCDGMMFENTGMLSIIYPVPDSETSYYHFQKCTINIQDRLMSLRPPLQPCPVEILSGNFHNKMYYIDMKQQLHFNVTFIPKPGTGAFPYVMVSNPHLLEFRAHLEQDGFTSNGNAKYSLRIKLLEQQYKQTEHDHFNNRTLSSKVSSITVDIYNKGIFCIDMHPLTALIAVDCPPKKHIKIVKRTTACHKELYNPRFLQNLTYSINQEVYDPLFLGRKHLIQDNLNVTYRYDLWGCPLLLYYDIPWLPVLELWENNKFVEYVSADFIIMEIHGMHNFDYLLNEVEANCLSASQNWTTLMKEKHHGEDADHAWSKHNYKSCREYRGNESLPSTSSKYQVLNKNENNRILFPQYNGIYIFKVIVVDSLYSYCELATVFSVYVHGALPKSEINPGKTLISFLVLIFGSILMVYYFPKLLKENARMKSINNKQIFEELFFPQHSNHPQLYLNA</sequence>
<keyword evidence="6" id="KW-0221">Differentiation</keyword>
<feature type="transmembrane region" description="Helical" evidence="19">
    <location>
        <begin position="437"/>
        <end position="455"/>
    </location>
</feature>
<evidence type="ECO:0000256" key="4">
    <source>
        <dbReference type="ARBA" id="ARBA00022692"/>
    </source>
</evidence>
<keyword evidence="12" id="KW-1015">Disulfide bond</keyword>
<evidence type="ECO:0000256" key="12">
    <source>
        <dbReference type="ARBA" id="ARBA00023157"/>
    </source>
</evidence>
<feature type="domain" description="CATSPERD/E C-terminal" evidence="21">
    <location>
        <begin position="242"/>
        <end position="461"/>
    </location>
</feature>
<keyword evidence="13" id="KW-0325">Glycoprotein</keyword>
<evidence type="ECO:0000256" key="8">
    <source>
        <dbReference type="ARBA" id="ARBA00022871"/>
    </source>
</evidence>
<dbReference type="InterPro" id="IPR028751">
    <property type="entry name" value="CATSPERD/E"/>
</dbReference>
<comment type="subcellular location">
    <subcellularLocation>
        <location evidence="15">Cell projection</location>
        <location evidence="15">Cilium</location>
        <location evidence="15">Flagellum membrane</location>
        <topology evidence="15">Single-pass type I membrane protein</topology>
    </subcellularLocation>
</comment>
<dbReference type="InterPro" id="IPR053813">
    <property type="entry name" value="CATSPERD_beta-prop"/>
</dbReference>
<evidence type="ECO:0000256" key="16">
    <source>
        <dbReference type="ARBA" id="ARBA00040129"/>
    </source>
</evidence>
<comment type="similarity">
    <text evidence="1">Belongs to the CATSPERD family.</text>
</comment>
<dbReference type="GO" id="GO:0048240">
    <property type="term" value="P:sperm capacitation"/>
    <property type="evidence" value="ECO:0007669"/>
    <property type="project" value="TreeGrafter"/>
</dbReference>
<evidence type="ECO:0000256" key="13">
    <source>
        <dbReference type="ARBA" id="ARBA00023180"/>
    </source>
</evidence>
<accession>A0A8D0C2Q0</accession>
<keyword evidence="4 19" id="KW-0812">Transmembrane</keyword>
<proteinExistence type="inferred from homology"/>
<evidence type="ECO:0000256" key="3">
    <source>
        <dbReference type="ARBA" id="ARBA00022475"/>
    </source>
</evidence>
<keyword evidence="24" id="KW-1185">Reference proteome</keyword>
<protein>
    <recommendedName>
        <fullName evidence="16">Cation channel sperm-associated auxiliary subunit delta</fullName>
    </recommendedName>
    <alternativeName>
        <fullName evidence="17">Transmembrane protein 146</fullName>
    </alternativeName>
</protein>
<evidence type="ECO:0000256" key="14">
    <source>
        <dbReference type="ARBA" id="ARBA00023273"/>
    </source>
</evidence>
<evidence type="ECO:0000256" key="9">
    <source>
        <dbReference type="ARBA" id="ARBA00022989"/>
    </source>
</evidence>
<dbReference type="AlphaFoldDB" id="A0A8D0C2Q0"/>
<keyword evidence="11 19" id="KW-0472">Membrane</keyword>
<feature type="domain" description="CATSPERD beta-propeller" evidence="20">
    <location>
        <begin position="4"/>
        <end position="74"/>
    </location>
</feature>
<organism evidence="23 24">
    <name type="scientific">Salvator merianae</name>
    <name type="common">Argentine black and white tegu</name>
    <name type="synonym">Tupinambis merianae</name>
    <dbReference type="NCBI Taxonomy" id="96440"/>
    <lineage>
        <taxon>Eukaryota</taxon>
        <taxon>Metazoa</taxon>
        <taxon>Chordata</taxon>
        <taxon>Craniata</taxon>
        <taxon>Vertebrata</taxon>
        <taxon>Euteleostomi</taxon>
        <taxon>Lepidosauria</taxon>
        <taxon>Squamata</taxon>
        <taxon>Bifurcata</taxon>
        <taxon>Unidentata</taxon>
        <taxon>Episquamata</taxon>
        <taxon>Laterata</taxon>
        <taxon>Teiioidea</taxon>
        <taxon>Teiidae</taxon>
        <taxon>Salvator</taxon>
    </lineage>
</organism>
<evidence type="ECO:0000313" key="23">
    <source>
        <dbReference type="Ensembl" id="ENSSMRP00000014792.1"/>
    </source>
</evidence>
<keyword evidence="8" id="KW-0744">Spermatogenesis</keyword>
<evidence type="ECO:0000259" key="22">
    <source>
        <dbReference type="Pfam" id="PF23747"/>
    </source>
</evidence>
<dbReference type="InterPro" id="IPR055451">
    <property type="entry name" value="Ig-like_CATSPERD"/>
</dbReference>
<keyword evidence="5" id="KW-0732">Signal</keyword>
<reference evidence="23" key="2">
    <citation type="submission" date="2025-09" db="UniProtKB">
        <authorList>
            <consortium name="Ensembl"/>
        </authorList>
    </citation>
    <scope>IDENTIFICATION</scope>
</reference>
<evidence type="ECO:0000256" key="15">
    <source>
        <dbReference type="ARBA" id="ARBA00037793"/>
    </source>
</evidence>
<evidence type="ECO:0000256" key="2">
    <source>
        <dbReference type="ARBA" id="ARBA00022473"/>
    </source>
</evidence>
<evidence type="ECO:0000256" key="17">
    <source>
        <dbReference type="ARBA" id="ARBA00041424"/>
    </source>
</evidence>
<keyword evidence="2" id="KW-0217">Developmental protein</keyword>
<dbReference type="GO" id="GO:0097228">
    <property type="term" value="C:sperm principal piece"/>
    <property type="evidence" value="ECO:0007669"/>
    <property type="project" value="TreeGrafter"/>
</dbReference>
<dbReference type="Pfam" id="PF22850">
    <property type="entry name" value="CATSPERD-E_C"/>
    <property type="match status" value="1"/>
</dbReference>
<dbReference type="Pfam" id="PF15020">
    <property type="entry name" value="Beta-prop_CATSPERD"/>
    <property type="match status" value="1"/>
</dbReference>
<evidence type="ECO:0000259" key="21">
    <source>
        <dbReference type="Pfam" id="PF22850"/>
    </source>
</evidence>
<evidence type="ECO:0000256" key="1">
    <source>
        <dbReference type="ARBA" id="ARBA00010246"/>
    </source>
</evidence>
<dbReference type="PANTHER" id="PTHR33722">
    <property type="entry name" value="CATION CHANNEL SPERM-ASSOCIATED PROTEIN SUBUNIT DELTA-RELATED"/>
    <property type="match status" value="1"/>
</dbReference>
<keyword evidence="14" id="KW-0966">Cell projection</keyword>
<dbReference type="InterPro" id="IPR053814">
    <property type="entry name" value="CATSPERD/E_C"/>
</dbReference>
<dbReference type="Proteomes" id="UP000694421">
    <property type="component" value="Unplaced"/>
</dbReference>
<keyword evidence="3" id="KW-1003">Cell membrane</keyword>
<evidence type="ECO:0000256" key="6">
    <source>
        <dbReference type="ARBA" id="ARBA00022782"/>
    </source>
</evidence>
<comment type="function">
    <text evidence="18">Auxiliary component of the CatSper complex, a complex involved in sperm cell hyperactivation. Sperm cell hyperactivation is needed for sperm motility which is essential late in the preparation of sperm for fertilization. Required for CATSPER1 stability before intraflagellar transport and/or incorporation of the CatSper complex channel into the flagellar membrane.</text>
</comment>
<dbReference type="GO" id="GO:0030317">
    <property type="term" value="P:flagellated sperm motility"/>
    <property type="evidence" value="ECO:0007669"/>
    <property type="project" value="TreeGrafter"/>
</dbReference>
<evidence type="ECO:0000256" key="11">
    <source>
        <dbReference type="ARBA" id="ARBA00023136"/>
    </source>
</evidence>
<dbReference type="GO" id="GO:0036128">
    <property type="term" value="C:CatSper complex"/>
    <property type="evidence" value="ECO:0007669"/>
    <property type="project" value="InterPro"/>
</dbReference>
<reference evidence="23" key="1">
    <citation type="submission" date="2025-08" db="UniProtKB">
        <authorList>
            <consortium name="Ensembl"/>
        </authorList>
    </citation>
    <scope>IDENTIFICATION</scope>
</reference>
<dbReference type="GeneTree" id="ENSGT00940000162714"/>
<evidence type="ECO:0000256" key="7">
    <source>
        <dbReference type="ARBA" id="ARBA00022846"/>
    </source>
</evidence>
<dbReference type="Ensembl" id="ENSSMRT00000017230.1">
    <property type="protein sequence ID" value="ENSSMRP00000014792.1"/>
    <property type="gene ID" value="ENSSMRG00000011510.1"/>
</dbReference>
<dbReference type="Pfam" id="PF23747">
    <property type="entry name" value="Ig-like_CATSPERD"/>
    <property type="match status" value="1"/>
</dbReference>
<feature type="domain" description="CATSPERD Ig-like" evidence="22">
    <location>
        <begin position="94"/>
        <end position="213"/>
    </location>
</feature>
<dbReference type="PANTHER" id="PTHR33722:SF1">
    <property type="entry name" value="CATION CHANNEL SPERM-ASSOCIATED AUXILIARY SUBUNIT DELTA"/>
    <property type="match status" value="1"/>
</dbReference>